<gene>
    <name evidence="2" type="ORF">EBN03_17545</name>
</gene>
<accession>A0A3M2L9E0</accession>
<dbReference type="PANTHER" id="PTHR47534:SF3">
    <property type="entry name" value="ALCOHOL DEHYDROGENASE-LIKE C-TERMINAL DOMAIN-CONTAINING PROTEIN"/>
    <property type="match status" value="1"/>
</dbReference>
<keyword evidence="1" id="KW-0560">Oxidoreductase</keyword>
<dbReference type="EMBL" id="RFFH01000007">
    <property type="protein sequence ID" value="RMI31188.1"/>
    <property type="molecule type" value="Genomic_DNA"/>
</dbReference>
<dbReference type="Gene3D" id="3.40.50.720">
    <property type="entry name" value="NAD(P)-binding Rossmann-like Domain"/>
    <property type="match status" value="1"/>
</dbReference>
<dbReference type="RefSeq" id="WP_122189139.1">
    <property type="nucleotide sequence ID" value="NZ_RFFH01000007.1"/>
</dbReference>
<comment type="caution">
    <text evidence="2">The sequence shown here is derived from an EMBL/GenBank/DDBJ whole genome shotgun (WGS) entry which is preliminary data.</text>
</comment>
<reference evidence="2 3" key="1">
    <citation type="submission" date="2018-10" db="EMBL/GenBank/DDBJ databases">
        <title>Isolation from cow dung.</title>
        <authorList>
            <person name="Ling L."/>
        </authorList>
    </citation>
    <scope>NUCLEOTIDE SEQUENCE [LARGE SCALE GENOMIC DNA]</scope>
    <source>
        <strain evidence="2 3">NEAU-LL90</strain>
    </source>
</reference>
<proteinExistence type="predicted"/>
<name>A0A3M2L9E0_9NOCA</name>
<organism evidence="2 3">
    <name type="scientific">Nocardia stercoris</name>
    <dbReference type="NCBI Taxonomy" id="2483361"/>
    <lineage>
        <taxon>Bacteria</taxon>
        <taxon>Bacillati</taxon>
        <taxon>Actinomycetota</taxon>
        <taxon>Actinomycetes</taxon>
        <taxon>Mycobacteriales</taxon>
        <taxon>Nocardiaceae</taxon>
        <taxon>Nocardia</taxon>
    </lineage>
</organism>
<dbReference type="PANTHER" id="PTHR47534">
    <property type="entry name" value="YALI0E05731P"/>
    <property type="match status" value="1"/>
</dbReference>
<dbReference type="SUPFAM" id="SSF51735">
    <property type="entry name" value="NAD(P)-binding Rossmann-fold domains"/>
    <property type="match status" value="1"/>
</dbReference>
<evidence type="ECO:0000256" key="1">
    <source>
        <dbReference type="ARBA" id="ARBA00023002"/>
    </source>
</evidence>
<evidence type="ECO:0000313" key="2">
    <source>
        <dbReference type="EMBL" id="RMI31188.1"/>
    </source>
</evidence>
<dbReference type="GO" id="GO:0016491">
    <property type="term" value="F:oxidoreductase activity"/>
    <property type="evidence" value="ECO:0007669"/>
    <property type="project" value="UniProtKB-KW"/>
</dbReference>
<dbReference type="InterPro" id="IPR052228">
    <property type="entry name" value="Sec_Metab_Biosynth_Oxidored"/>
</dbReference>
<dbReference type="OrthoDB" id="2860165at2"/>
<dbReference type="InterPro" id="IPR002347">
    <property type="entry name" value="SDR_fam"/>
</dbReference>
<evidence type="ECO:0000313" key="3">
    <source>
        <dbReference type="Proteomes" id="UP000279275"/>
    </source>
</evidence>
<dbReference type="Proteomes" id="UP000279275">
    <property type="component" value="Unassembled WGS sequence"/>
</dbReference>
<keyword evidence="3" id="KW-1185">Reference proteome</keyword>
<dbReference type="PRINTS" id="PR00081">
    <property type="entry name" value="GDHRDH"/>
</dbReference>
<sequence>MKTIVITGGTDGIGRYLADSYVKRGDRVVVIGRSAEKGNAFVESAGGNGVFVQADLDLLASNRAVIAGLLADYPVIDALVLCARFYRSYRAQTPEGIESTLAHFYLSRYLFTHDLRAALERAERPVLVNVAGPGAGLSAVNWDDLEFTYHYSGGGALGQGGKLNDLLGVSFAERYPQGRTRYVLVHPGITATSQAGDYDPSTLLMVKNLRRHGKPIAAAAEPIIDLIDAPPAEPLSAFVEGRRIPVEGKPFDPAAARRLDQFTRNLLAGL</sequence>
<dbReference type="InterPro" id="IPR036291">
    <property type="entry name" value="NAD(P)-bd_dom_sf"/>
</dbReference>
<protein>
    <submittedName>
        <fullName evidence="2">SDR family NAD(P)-dependent oxidoreductase</fullName>
    </submittedName>
</protein>
<dbReference type="AlphaFoldDB" id="A0A3M2L9E0"/>
<dbReference type="Pfam" id="PF00106">
    <property type="entry name" value="adh_short"/>
    <property type="match status" value="1"/>
</dbReference>